<dbReference type="InterPro" id="IPR006590">
    <property type="entry name" value="RNA_pol_Rpb4/RPC9_core"/>
</dbReference>
<evidence type="ECO:0000256" key="4">
    <source>
        <dbReference type="ARBA" id="ARBA00022478"/>
    </source>
</evidence>
<gene>
    <name evidence="8" type="ORF">B0H66DRAFT_331241</name>
</gene>
<evidence type="ECO:0000256" key="3">
    <source>
        <dbReference type="ARBA" id="ARBA00016672"/>
    </source>
</evidence>
<dbReference type="GO" id="GO:0006384">
    <property type="term" value="P:transcription initiation at RNA polymerase III promoter"/>
    <property type="evidence" value="ECO:0007669"/>
    <property type="project" value="InterPro"/>
</dbReference>
<dbReference type="InterPro" id="IPR038324">
    <property type="entry name" value="Rpb4/RPC9_sf"/>
</dbReference>
<feature type="domain" description="RNA polymerase Rpb4/RPC9 core" evidence="7">
    <location>
        <begin position="2"/>
        <end position="135"/>
    </location>
</feature>
<keyword evidence="9" id="KW-1185">Reference proteome</keyword>
<evidence type="ECO:0000259" key="7">
    <source>
        <dbReference type="SMART" id="SM00657"/>
    </source>
</evidence>
<dbReference type="PANTHER" id="PTHR15561">
    <property type="entry name" value="CALCITONIN GENE-RELATED PEPTIDE-RECEPTOR COMPONENT PROTEIN"/>
    <property type="match status" value="1"/>
</dbReference>
<dbReference type="PANTHER" id="PTHR15561:SF0">
    <property type="entry name" value="DNA-DIRECTED RNA POLYMERASE III SUBUNIT RPC9"/>
    <property type="match status" value="1"/>
</dbReference>
<evidence type="ECO:0000256" key="5">
    <source>
        <dbReference type="ARBA" id="ARBA00023163"/>
    </source>
</evidence>
<evidence type="ECO:0000313" key="9">
    <source>
        <dbReference type="Proteomes" id="UP001283341"/>
    </source>
</evidence>
<comment type="caution">
    <text evidence="8">The sequence shown here is derived from an EMBL/GenBank/DDBJ whole genome shotgun (WGS) entry which is preliminary data.</text>
</comment>
<protein>
    <recommendedName>
        <fullName evidence="3">DNA-directed RNA polymerase III subunit RPC9</fullName>
    </recommendedName>
</protein>
<comment type="similarity">
    <text evidence="2">Belongs to the eukaryotic RPC9 RNA polymerase subunit family.</text>
</comment>
<dbReference type="Proteomes" id="UP001283341">
    <property type="component" value="Unassembled WGS sequence"/>
</dbReference>
<dbReference type="AlphaFoldDB" id="A0AAE0HYA5"/>
<organism evidence="8 9">
    <name type="scientific">Apodospora peruviana</name>
    <dbReference type="NCBI Taxonomy" id="516989"/>
    <lineage>
        <taxon>Eukaryota</taxon>
        <taxon>Fungi</taxon>
        <taxon>Dikarya</taxon>
        <taxon>Ascomycota</taxon>
        <taxon>Pezizomycotina</taxon>
        <taxon>Sordariomycetes</taxon>
        <taxon>Sordariomycetidae</taxon>
        <taxon>Sordariales</taxon>
        <taxon>Lasiosphaeriaceae</taxon>
        <taxon>Apodospora</taxon>
    </lineage>
</organism>
<sequence length="152" mass="17242">MKILEKQNALLSNYEVYQHLVDQQKRNKTQKKKVPGNLATVTDEVIAYLQTKPSPLADQGKNHVYDQTTFQRLLDRIRDAHFKTELVQAEVLMILNLRPSSIAQLAAILEDAEERLSEDEQNKLLDIIGDVLGRDETTENGDQAIESVENGN</sequence>
<comment type="subcellular location">
    <subcellularLocation>
        <location evidence="1">Nucleus</location>
    </subcellularLocation>
</comment>
<dbReference type="InterPro" id="IPR010997">
    <property type="entry name" value="HRDC-like_sf"/>
</dbReference>
<dbReference type="EMBL" id="JAUEDM010000006">
    <property type="protein sequence ID" value="KAK3315026.1"/>
    <property type="molecule type" value="Genomic_DNA"/>
</dbReference>
<name>A0AAE0HYA5_9PEZI</name>
<keyword evidence="5" id="KW-0804">Transcription</keyword>
<dbReference type="InterPro" id="IPR005574">
    <property type="entry name" value="Rpb4/RPC9"/>
</dbReference>
<dbReference type="Gene3D" id="1.20.1250.40">
    <property type="match status" value="1"/>
</dbReference>
<keyword evidence="4" id="KW-0240">DNA-directed RNA polymerase</keyword>
<evidence type="ECO:0000256" key="6">
    <source>
        <dbReference type="ARBA" id="ARBA00023242"/>
    </source>
</evidence>
<evidence type="ECO:0000256" key="1">
    <source>
        <dbReference type="ARBA" id="ARBA00004123"/>
    </source>
</evidence>
<reference evidence="8" key="2">
    <citation type="submission" date="2023-06" db="EMBL/GenBank/DDBJ databases">
        <authorList>
            <consortium name="Lawrence Berkeley National Laboratory"/>
            <person name="Haridas S."/>
            <person name="Hensen N."/>
            <person name="Bonometti L."/>
            <person name="Westerberg I."/>
            <person name="Brannstrom I.O."/>
            <person name="Guillou S."/>
            <person name="Cros-Aarteil S."/>
            <person name="Calhoun S."/>
            <person name="Kuo A."/>
            <person name="Mondo S."/>
            <person name="Pangilinan J."/>
            <person name="Riley R."/>
            <person name="Labutti K."/>
            <person name="Andreopoulos B."/>
            <person name="Lipzen A."/>
            <person name="Chen C."/>
            <person name="Yanf M."/>
            <person name="Daum C."/>
            <person name="Ng V."/>
            <person name="Clum A."/>
            <person name="Steindorff A."/>
            <person name="Ohm R."/>
            <person name="Martin F."/>
            <person name="Silar P."/>
            <person name="Natvig D."/>
            <person name="Lalanne C."/>
            <person name="Gautier V."/>
            <person name="Ament-Velasquez S.L."/>
            <person name="Kruys A."/>
            <person name="Hutchinson M.I."/>
            <person name="Powell A.J."/>
            <person name="Barry K."/>
            <person name="Miller A.N."/>
            <person name="Grigoriev I.V."/>
            <person name="Debuchy R."/>
            <person name="Gladieux P."/>
            <person name="Thoren M.H."/>
            <person name="Johannesson H."/>
        </authorList>
    </citation>
    <scope>NUCLEOTIDE SEQUENCE</scope>
    <source>
        <strain evidence="8">CBS 118394</strain>
    </source>
</reference>
<evidence type="ECO:0000313" key="8">
    <source>
        <dbReference type="EMBL" id="KAK3315026.1"/>
    </source>
</evidence>
<dbReference type="GO" id="GO:0005666">
    <property type="term" value="C:RNA polymerase III complex"/>
    <property type="evidence" value="ECO:0007669"/>
    <property type="project" value="InterPro"/>
</dbReference>
<proteinExistence type="inferred from homology"/>
<dbReference type="InterPro" id="IPR038846">
    <property type="entry name" value="RPC9"/>
</dbReference>
<dbReference type="SUPFAM" id="SSF47819">
    <property type="entry name" value="HRDC-like"/>
    <property type="match status" value="1"/>
</dbReference>
<reference evidence="8" key="1">
    <citation type="journal article" date="2023" name="Mol. Phylogenet. Evol.">
        <title>Genome-scale phylogeny and comparative genomics of the fungal order Sordariales.</title>
        <authorList>
            <person name="Hensen N."/>
            <person name="Bonometti L."/>
            <person name="Westerberg I."/>
            <person name="Brannstrom I.O."/>
            <person name="Guillou S."/>
            <person name="Cros-Aarteil S."/>
            <person name="Calhoun S."/>
            <person name="Haridas S."/>
            <person name="Kuo A."/>
            <person name="Mondo S."/>
            <person name="Pangilinan J."/>
            <person name="Riley R."/>
            <person name="LaButti K."/>
            <person name="Andreopoulos B."/>
            <person name="Lipzen A."/>
            <person name="Chen C."/>
            <person name="Yan M."/>
            <person name="Daum C."/>
            <person name="Ng V."/>
            <person name="Clum A."/>
            <person name="Steindorff A."/>
            <person name="Ohm R.A."/>
            <person name="Martin F."/>
            <person name="Silar P."/>
            <person name="Natvig D.O."/>
            <person name="Lalanne C."/>
            <person name="Gautier V."/>
            <person name="Ament-Velasquez S.L."/>
            <person name="Kruys A."/>
            <person name="Hutchinson M.I."/>
            <person name="Powell A.J."/>
            <person name="Barry K."/>
            <person name="Miller A.N."/>
            <person name="Grigoriev I.V."/>
            <person name="Debuchy R."/>
            <person name="Gladieux P."/>
            <person name="Hiltunen Thoren M."/>
            <person name="Johannesson H."/>
        </authorList>
    </citation>
    <scope>NUCLEOTIDE SEQUENCE</scope>
    <source>
        <strain evidence="8">CBS 118394</strain>
    </source>
</reference>
<dbReference type="Pfam" id="PF03874">
    <property type="entry name" value="RNA_pol_Rpb4"/>
    <property type="match status" value="1"/>
</dbReference>
<dbReference type="SMART" id="SM00657">
    <property type="entry name" value="RPOL4c"/>
    <property type="match status" value="1"/>
</dbReference>
<keyword evidence="6" id="KW-0539">Nucleus</keyword>
<dbReference type="GO" id="GO:0000166">
    <property type="term" value="F:nucleotide binding"/>
    <property type="evidence" value="ECO:0007669"/>
    <property type="project" value="InterPro"/>
</dbReference>
<evidence type="ECO:0000256" key="2">
    <source>
        <dbReference type="ARBA" id="ARBA00006898"/>
    </source>
</evidence>
<accession>A0AAE0HYA5</accession>